<protein>
    <submittedName>
        <fullName evidence="1">Uncharacterized protein</fullName>
    </submittedName>
</protein>
<gene>
    <name evidence="1" type="ORF">MICH65_0714</name>
</gene>
<dbReference type="KEGG" id="caqa:MICH65_0714"/>
<keyword evidence="2" id="KW-1185">Reference proteome</keyword>
<proteinExistence type="predicted"/>
<dbReference type="Proteomes" id="UP000463983">
    <property type="component" value="Chromosome"/>
</dbReference>
<dbReference type="EMBL" id="CP047901">
    <property type="protein sequence ID" value="QHO63695.1"/>
    <property type="molecule type" value="Genomic_DNA"/>
</dbReference>
<reference evidence="2" key="1">
    <citation type="journal article" date="2020" name="Microorganisms">
        <title>Complete Genome of a Member of a New Bacterial Lineage in the Microgenomates Group Reveals an Unusual Nucleotide Composition Disparity Between Two Strands of DNA and Limited Metabolic Potential.</title>
        <authorList>
            <person name="Kadnikov V.V."/>
            <person name="Mardanov A.V."/>
            <person name="Beletsky A.V."/>
            <person name="Karnachuk O.V."/>
            <person name="Ravin N.V."/>
        </authorList>
    </citation>
    <scope>NUCLEOTIDE SEQUENCE [LARGE SCALE GENOMIC DNA]</scope>
</reference>
<organism evidence="1 2">
    <name type="scientific">Candidatus Chazhemtobacterium aquaticus</name>
    <dbReference type="NCBI Taxonomy" id="2715735"/>
    <lineage>
        <taxon>Bacteria</taxon>
        <taxon>Candidatus Chazhemtobacteraceae</taxon>
        <taxon>Candidatus Chazhemtobacterium</taxon>
    </lineage>
</organism>
<evidence type="ECO:0000313" key="1">
    <source>
        <dbReference type="EMBL" id="QHO63695.1"/>
    </source>
</evidence>
<name>A0A857N613_9BACT</name>
<sequence length="57" mass="6366">MSMAALGPDSVTQLGDIRCDPLYGDDFRLVFGQQLVRRDSHLALYRLSVKVVVSLNE</sequence>
<dbReference type="AlphaFoldDB" id="A0A857N613"/>
<evidence type="ECO:0000313" key="2">
    <source>
        <dbReference type="Proteomes" id="UP000463983"/>
    </source>
</evidence>
<accession>A0A857N613</accession>